<evidence type="ECO:0000256" key="1">
    <source>
        <dbReference type="ARBA" id="ARBA00004141"/>
    </source>
</evidence>
<name>A0ABD3ECI9_9LAMI</name>
<keyword evidence="4" id="KW-0631">Potassium channel</keyword>
<dbReference type="AlphaFoldDB" id="A0ABD3ECI9"/>
<dbReference type="PANTHER" id="PTHR45743">
    <property type="entry name" value="POTASSIUM CHANNEL AKT1"/>
    <property type="match status" value="1"/>
</dbReference>
<proteinExistence type="predicted"/>
<gene>
    <name evidence="12" type="ORF">CASFOL_007247</name>
</gene>
<evidence type="ECO:0000256" key="8">
    <source>
        <dbReference type="ARBA" id="ARBA00023136"/>
    </source>
</evidence>
<dbReference type="GO" id="GO:0005267">
    <property type="term" value="F:potassium channel activity"/>
    <property type="evidence" value="ECO:0007669"/>
    <property type="project" value="UniProtKB-KW"/>
</dbReference>
<dbReference type="InterPro" id="IPR045319">
    <property type="entry name" value="KAT/AKT"/>
</dbReference>
<reference evidence="13" key="1">
    <citation type="journal article" date="2024" name="IScience">
        <title>Strigolactones Initiate the Formation of Haustorium-like Structures in Castilleja.</title>
        <authorList>
            <person name="Buerger M."/>
            <person name="Peterson D."/>
            <person name="Chory J."/>
        </authorList>
    </citation>
    <scope>NUCLEOTIDE SEQUENCE [LARGE SCALE GENOMIC DNA]</scope>
</reference>
<evidence type="ECO:0000313" key="13">
    <source>
        <dbReference type="Proteomes" id="UP001632038"/>
    </source>
</evidence>
<keyword evidence="2" id="KW-0633">Potassium transport</keyword>
<evidence type="ECO:0000256" key="5">
    <source>
        <dbReference type="ARBA" id="ARBA00022882"/>
    </source>
</evidence>
<evidence type="ECO:0000256" key="2">
    <source>
        <dbReference type="ARBA" id="ARBA00022538"/>
    </source>
</evidence>
<evidence type="ECO:0000256" key="10">
    <source>
        <dbReference type="SAM" id="Phobius"/>
    </source>
</evidence>
<sequence length="228" mass="25947">MAAPSERRSPTPLLYRRFSSLGNEMKNLASISSNLLPAFGTVVGEGSVSLKRFVIAPYDRRYRWWQTFLVVLVVYSAWSSPFELAFRIMSTSALMPIDLVVNAFFAVDIILTFFVAYLEKSTYLLIDDHKKIALSIFHIYGSRWTLPRLCHSKQSTGFSDAAQVSSWMQDPVRVPVEPITRARTKKFKESLMGLIQEVWAQELLKKPIGEADSPCLINLTMCKWAVRT</sequence>
<protein>
    <recommendedName>
        <fullName evidence="11">Ion transport domain-containing protein</fullName>
    </recommendedName>
</protein>
<evidence type="ECO:0000256" key="7">
    <source>
        <dbReference type="ARBA" id="ARBA00022989"/>
    </source>
</evidence>
<organism evidence="12 13">
    <name type="scientific">Castilleja foliolosa</name>
    <dbReference type="NCBI Taxonomy" id="1961234"/>
    <lineage>
        <taxon>Eukaryota</taxon>
        <taxon>Viridiplantae</taxon>
        <taxon>Streptophyta</taxon>
        <taxon>Embryophyta</taxon>
        <taxon>Tracheophyta</taxon>
        <taxon>Spermatophyta</taxon>
        <taxon>Magnoliopsida</taxon>
        <taxon>eudicotyledons</taxon>
        <taxon>Gunneridae</taxon>
        <taxon>Pentapetalae</taxon>
        <taxon>asterids</taxon>
        <taxon>lamiids</taxon>
        <taxon>Lamiales</taxon>
        <taxon>Orobanchaceae</taxon>
        <taxon>Pedicularideae</taxon>
        <taxon>Castillejinae</taxon>
        <taxon>Castilleja</taxon>
    </lineage>
</organism>
<accession>A0ABD3ECI9</accession>
<keyword evidence="7 10" id="KW-1133">Transmembrane helix</keyword>
<evidence type="ECO:0000256" key="3">
    <source>
        <dbReference type="ARBA" id="ARBA00022692"/>
    </source>
</evidence>
<keyword evidence="5" id="KW-0851">Voltage-gated channel</keyword>
<dbReference type="Pfam" id="PF00520">
    <property type="entry name" value="Ion_trans"/>
    <property type="match status" value="1"/>
</dbReference>
<dbReference type="GO" id="GO:0034702">
    <property type="term" value="C:monoatomic ion channel complex"/>
    <property type="evidence" value="ECO:0007669"/>
    <property type="project" value="UniProtKB-KW"/>
</dbReference>
<keyword evidence="3 10" id="KW-0812">Transmembrane</keyword>
<comment type="caution">
    <text evidence="12">The sequence shown here is derived from an EMBL/GenBank/DDBJ whole genome shotgun (WGS) entry which is preliminary data.</text>
</comment>
<evidence type="ECO:0000256" key="6">
    <source>
        <dbReference type="ARBA" id="ARBA00022958"/>
    </source>
</evidence>
<dbReference type="Proteomes" id="UP001632038">
    <property type="component" value="Unassembled WGS sequence"/>
</dbReference>
<evidence type="ECO:0000259" key="11">
    <source>
        <dbReference type="Pfam" id="PF00520"/>
    </source>
</evidence>
<feature type="domain" description="Ion transport" evidence="11">
    <location>
        <begin position="62"/>
        <end position="124"/>
    </location>
</feature>
<evidence type="ECO:0000256" key="4">
    <source>
        <dbReference type="ARBA" id="ARBA00022826"/>
    </source>
</evidence>
<dbReference type="PANTHER" id="PTHR45743:SF27">
    <property type="entry name" value="POTASSIUM CHANNEL KAT3"/>
    <property type="match status" value="1"/>
</dbReference>
<dbReference type="InterPro" id="IPR005821">
    <property type="entry name" value="Ion_trans_dom"/>
</dbReference>
<keyword evidence="6" id="KW-0630">Potassium</keyword>
<keyword evidence="5" id="KW-0813">Transport</keyword>
<keyword evidence="13" id="KW-1185">Reference proteome</keyword>
<dbReference type="SUPFAM" id="SSF81324">
    <property type="entry name" value="Voltage-gated potassium channels"/>
    <property type="match status" value="1"/>
</dbReference>
<keyword evidence="5" id="KW-0406">Ion transport</keyword>
<evidence type="ECO:0000256" key="9">
    <source>
        <dbReference type="ARBA" id="ARBA00023303"/>
    </source>
</evidence>
<keyword evidence="9" id="KW-0407">Ion channel</keyword>
<keyword evidence="8 10" id="KW-0472">Membrane</keyword>
<feature type="transmembrane region" description="Helical" evidence="10">
    <location>
        <begin position="62"/>
        <end position="79"/>
    </location>
</feature>
<comment type="subcellular location">
    <subcellularLocation>
        <location evidence="1">Membrane</location>
        <topology evidence="1">Multi-pass membrane protein</topology>
    </subcellularLocation>
</comment>
<feature type="transmembrane region" description="Helical" evidence="10">
    <location>
        <begin position="99"/>
        <end position="118"/>
    </location>
</feature>
<evidence type="ECO:0000313" key="12">
    <source>
        <dbReference type="EMBL" id="KAL3650844.1"/>
    </source>
</evidence>
<dbReference type="EMBL" id="JAVIJP010000007">
    <property type="protein sequence ID" value="KAL3650844.1"/>
    <property type="molecule type" value="Genomic_DNA"/>
</dbReference>